<dbReference type="NCBIfam" id="TIGR00407">
    <property type="entry name" value="proA"/>
    <property type="match status" value="1"/>
</dbReference>
<keyword evidence="10" id="KW-1185">Reference proteome</keyword>
<dbReference type="EC" id="1.2.1.41" evidence="7"/>
<dbReference type="InterPro" id="IPR020593">
    <property type="entry name" value="G-glutamylP_reductase_CS"/>
</dbReference>
<sequence length="420" mass="45210">MSEIRTLALGCKDAAQAMFALDSESKCRLLHDMAAALDAQRDAILAANARDLQQATAKGIQGAMLDRLRLDEARITGIAEAVREIAALPDPVGLVTRRDTRPNGLEIERVRIPLGVIAMIYEARPNVTADAAALCLMAGNAVILRGGSEALHSNLAIASALRAALEKHDIPAAAVTLVEDLRRETMIELLQLSDIVDLAIPRGGEGLIRFVAEHARVPVIKHYKGVCHLYVDASADEALALNLLVDGKTSRPGVCNALETLLVHRDIAASFLPKVAQALQERGVELRGCDRSRARVEGLRPATDEDYAAEFLDLILAIRVVDDLGMAIGHIQRFGSDHTEVIATRNDESARRFVQAIRSAVVMVNASSRFSDGGELGLGAEIGISTTRLHAYGPMGAEALTVERFVVRGEGQVRHSQSRL</sequence>
<dbReference type="EMBL" id="RYYV01000013">
    <property type="protein sequence ID" value="RUL72942.1"/>
    <property type="molecule type" value="Genomic_DNA"/>
</dbReference>
<evidence type="ECO:0000256" key="2">
    <source>
        <dbReference type="ARBA" id="ARBA00022605"/>
    </source>
</evidence>
<evidence type="ECO:0000259" key="8">
    <source>
        <dbReference type="Pfam" id="PF00171"/>
    </source>
</evidence>
<dbReference type="AlphaFoldDB" id="A0A432M321"/>
<dbReference type="CDD" id="cd07079">
    <property type="entry name" value="ALDH_F18-19_ProA-GPR"/>
    <property type="match status" value="1"/>
</dbReference>
<keyword evidence="4 7" id="KW-0521">NADP</keyword>
<comment type="caution">
    <text evidence="9">The sequence shown here is derived from an EMBL/GenBank/DDBJ whole genome shotgun (WGS) entry which is preliminary data.</text>
</comment>
<comment type="pathway">
    <text evidence="1 7">Amino-acid biosynthesis; L-proline biosynthesis; L-glutamate 5-semialdehyde from L-glutamate: step 2/2.</text>
</comment>
<dbReference type="GO" id="GO:0005737">
    <property type="term" value="C:cytoplasm"/>
    <property type="evidence" value="ECO:0007669"/>
    <property type="project" value="UniProtKB-SubCell"/>
</dbReference>
<evidence type="ECO:0000256" key="5">
    <source>
        <dbReference type="ARBA" id="ARBA00023002"/>
    </source>
</evidence>
<gene>
    <name evidence="7" type="primary">proA</name>
    <name evidence="9" type="ORF">EKH80_16425</name>
</gene>
<keyword evidence="7" id="KW-0963">Cytoplasm</keyword>
<evidence type="ECO:0000256" key="1">
    <source>
        <dbReference type="ARBA" id="ARBA00004985"/>
    </source>
</evidence>
<evidence type="ECO:0000256" key="4">
    <source>
        <dbReference type="ARBA" id="ARBA00022857"/>
    </source>
</evidence>
<reference evidence="9 10" key="1">
    <citation type="submission" date="2018-12" db="EMBL/GenBank/DDBJ databases">
        <title>Dyella dinghuensis sp. nov. DHOA06 and Dyella choica sp. nov. 4M-K27, isolated from forest soil.</title>
        <authorList>
            <person name="Qiu L.-H."/>
            <person name="Gao Z.-H."/>
        </authorList>
    </citation>
    <scope>NUCLEOTIDE SEQUENCE [LARGE SCALE GENOMIC DNA]</scope>
    <source>
        <strain evidence="9 10">4M-K27</strain>
    </source>
</reference>
<dbReference type="OrthoDB" id="9809970at2"/>
<comment type="similarity">
    <text evidence="7">Belongs to the gamma-glutamyl phosphate reductase family.</text>
</comment>
<dbReference type="InterPro" id="IPR016161">
    <property type="entry name" value="Ald_DH/histidinol_DH"/>
</dbReference>
<dbReference type="InterPro" id="IPR012134">
    <property type="entry name" value="Glu-5-SA_DH"/>
</dbReference>
<dbReference type="InterPro" id="IPR000965">
    <property type="entry name" value="GPR_dom"/>
</dbReference>
<dbReference type="Pfam" id="PF00171">
    <property type="entry name" value="Aldedh"/>
    <property type="match status" value="1"/>
</dbReference>
<dbReference type="PIRSF" id="PIRSF000151">
    <property type="entry name" value="GPR"/>
    <property type="match status" value="1"/>
</dbReference>
<dbReference type="InterPro" id="IPR015590">
    <property type="entry name" value="Aldehyde_DH_dom"/>
</dbReference>
<dbReference type="FunFam" id="3.40.309.10:FF:000006">
    <property type="entry name" value="Gamma-glutamyl phosphate reductase"/>
    <property type="match status" value="1"/>
</dbReference>
<keyword evidence="5 7" id="KW-0560">Oxidoreductase</keyword>
<keyword evidence="2 7" id="KW-0028">Amino-acid biosynthesis</keyword>
<dbReference type="SUPFAM" id="SSF53720">
    <property type="entry name" value="ALDH-like"/>
    <property type="match status" value="1"/>
</dbReference>
<comment type="catalytic activity">
    <reaction evidence="6 7">
        <text>L-glutamate 5-semialdehyde + phosphate + NADP(+) = L-glutamyl 5-phosphate + NADPH + H(+)</text>
        <dbReference type="Rhea" id="RHEA:19541"/>
        <dbReference type="ChEBI" id="CHEBI:15378"/>
        <dbReference type="ChEBI" id="CHEBI:43474"/>
        <dbReference type="ChEBI" id="CHEBI:57783"/>
        <dbReference type="ChEBI" id="CHEBI:58066"/>
        <dbReference type="ChEBI" id="CHEBI:58274"/>
        <dbReference type="ChEBI" id="CHEBI:58349"/>
        <dbReference type="EC" id="1.2.1.41"/>
    </reaction>
</comment>
<protein>
    <recommendedName>
        <fullName evidence="7">Gamma-glutamyl phosphate reductase</fullName>
        <shortName evidence="7">GPR</shortName>
        <ecNumber evidence="7">1.2.1.41</ecNumber>
    </recommendedName>
    <alternativeName>
        <fullName evidence="7">Glutamate-5-semialdehyde dehydrogenase</fullName>
    </alternativeName>
    <alternativeName>
        <fullName evidence="7">Glutamyl-gamma-semialdehyde dehydrogenase</fullName>
        <shortName evidence="7">GSA dehydrogenase</shortName>
    </alternativeName>
</protein>
<evidence type="ECO:0000256" key="7">
    <source>
        <dbReference type="HAMAP-Rule" id="MF_00412"/>
    </source>
</evidence>
<dbReference type="Gene3D" id="3.40.605.10">
    <property type="entry name" value="Aldehyde Dehydrogenase, Chain A, domain 1"/>
    <property type="match status" value="1"/>
</dbReference>
<accession>A0A432M321</accession>
<comment type="subcellular location">
    <subcellularLocation>
        <location evidence="7">Cytoplasm</location>
    </subcellularLocation>
</comment>
<dbReference type="InterPro" id="IPR016162">
    <property type="entry name" value="Ald_DH_N"/>
</dbReference>
<dbReference type="Proteomes" id="UP000274358">
    <property type="component" value="Unassembled WGS sequence"/>
</dbReference>
<keyword evidence="3 7" id="KW-0641">Proline biosynthesis</keyword>
<evidence type="ECO:0000256" key="6">
    <source>
        <dbReference type="ARBA" id="ARBA00049024"/>
    </source>
</evidence>
<dbReference type="PANTHER" id="PTHR11063">
    <property type="entry name" value="GLUTAMATE SEMIALDEHYDE DEHYDROGENASE"/>
    <property type="match status" value="1"/>
</dbReference>
<dbReference type="GO" id="GO:0004350">
    <property type="term" value="F:glutamate-5-semialdehyde dehydrogenase activity"/>
    <property type="evidence" value="ECO:0007669"/>
    <property type="project" value="UniProtKB-UniRule"/>
</dbReference>
<dbReference type="Gene3D" id="3.40.309.10">
    <property type="entry name" value="Aldehyde Dehydrogenase, Chain A, domain 2"/>
    <property type="match status" value="1"/>
</dbReference>
<dbReference type="RefSeq" id="WP_126685866.1">
    <property type="nucleotide sequence ID" value="NZ_RYYV01000013.1"/>
</dbReference>
<dbReference type="InterPro" id="IPR016163">
    <property type="entry name" value="Ald_DH_C"/>
</dbReference>
<proteinExistence type="inferred from homology"/>
<dbReference type="UniPathway" id="UPA00098">
    <property type="reaction ID" value="UER00360"/>
</dbReference>
<dbReference type="PROSITE" id="PS01223">
    <property type="entry name" value="PROA"/>
    <property type="match status" value="1"/>
</dbReference>
<dbReference type="PANTHER" id="PTHR11063:SF8">
    <property type="entry name" value="DELTA-1-PYRROLINE-5-CARBOXYLATE SYNTHASE"/>
    <property type="match status" value="1"/>
</dbReference>
<comment type="function">
    <text evidence="7">Catalyzes the NADPH-dependent reduction of L-glutamate 5-phosphate into L-glutamate 5-semialdehyde and phosphate. The product spontaneously undergoes cyclization to form 1-pyrroline-5-carboxylate.</text>
</comment>
<dbReference type="GO" id="GO:0055129">
    <property type="term" value="P:L-proline biosynthetic process"/>
    <property type="evidence" value="ECO:0007669"/>
    <property type="project" value="UniProtKB-UniRule"/>
</dbReference>
<name>A0A432M321_9GAMM</name>
<dbReference type="HAMAP" id="MF_00412">
    <property type="entry name" value="ProA"/>
    <property type="match status" value="1"/>
</dbReference>
<evidence type="ECO:0000313" key="9">
    <source>
        <dbReference type="EMBL" id="RUL72942.1"/>
    </source>
</evidence>
<dbReference type="GO" id="GO:0050661">
    <property type="term" value="F:NADP binding"/>
    <property type="evidence" value="ECO:0007669"/>
    <property type="project" value="InterPro"/>
</dbReference>
<feature type="domain" description="Aldehyde dehydrogenase" evidence="8">
    <location>
        <begin position="12"/>
        <end position="281"/>
    </location>
</feature>
<evidence type="ECO:0000256" key="3">
    <source>
        <dbReference type="ARBA" id="ARBA00022650"/>
    </source>
</evidence>
<organism evidence="9 10">
    <name type="scientific">Dyella choica</name>
    <dbReference type="NCBI Taxonomy" id="1927959"/>
    <lineage>
        <taxon>Bacteria</taxon>
        <taxon>Pseudomonadati</taxon>
        <taxon>Pseudomonadota</taxon>
        <taxon>Gammaproteobacteria</taxon>
        <taxon>Lysobacterales</taxon>
        <taxon>Rhodanobacteraceae</taxon>
        <taxon>Dyella</taxon>
    </lineage>
</organism>
<dbReference type="NCBIfam" id="NF001221">
    <property type="entry name" value="PRK00197.1"/>
    <property type="match status" value="1"/>
</dbReference>
<evidence type="ECO:0000313" key="10">
    <source>
        <dbReference type="Proteomes" id="UP000274358"/>
    </source>
</evidence>